<gene>
    <name evidence="2" type="ORF">E2C01_076705</name>
</gene>
<evidence type="ECO:0000313" key="3">
    <source>
        <dbReference type="Proteomes" id="UP000324222"/>
    </source>
</evidence>
<dbReference type="Proteomes" id="UP000324222">
    <property type="component" value="Unassembled WGS sequence"/>
</dbReference>
<proteinExistence type="predicted"/>
<evidence type="ECO:0000313" key="2">
    <source>
        <dbReference type="EMBL" id="MPC82060.1"/>
    </source>
</evidence>
<accession>A0A5B7ICB2</accession>
<name>A0A5B7ICB2_PORTR</name>
<comment type="caution">
    <text evidence="2">The sequence shown here is derived from an EMBL/GenBank/DDBJ whole genome shotgun (WGS) entry which is preliminary data.</text>
</comment>
<feature type="region of interest" description="Disordered" evidence="1">
    <location>
        <begin position="1"/>
        <end position="64"/>
    </location>
</feature>
<evidence type="ECO:0000256" key="1">
    <source>
        <dbReference type="SAM" id="MobiDB-lite"/>
    </source>
</evidence>
<dbReference type="AlphaFoldDB" id="A0A5B7ICB2"/>
<protein>
    <submittedName>
        <fullName evidence="2">Uncharacterized protein</fullName>
    </submittedName>
</protein>
<reference evidence="2 3" key="1">
    <citation type="submission" date="2019-05" db="EMBL/GenBank/DDBJ databases">
        <title>Another draft genome of Portunus trituberculatus and its Hox gene families provides insights of decapod evolution.</title>
        <authorList>
            <person name="Jeong J.-H."/>
            <person name="Song I."/>
            <person name="Kim S."/>
            <person name="Choi T."/>
            <person name="Kim D."/>
            <person name="Ryu S."/>
            <person name="Kim W."/>
        </authorList>
    </citation>
    <scope>NUCLEOTIDE SEQUENCE [LARGE SCALE GENOMIC DNA]</scope>
    <source>
        <tissue evidence="2">Muscle</tissue>
    </source>
</reference>
<sequence>MRRTYCLKGASSLPGSSTPRTFLPARHSVGGVTGEVAKTAGRQQRDPERQQGVEPRAVPPESISGCCSFTAKVVTGGTSDPPPEIKT</sequence>
<organism evidence="2 3">
    <name type="scientific">Portunus trituberculatus</name>
    <name type="common">Swimming crab</name>
    <name type="synonym">Neptunus trituberculatus</name>
    <dbReference type="NCBI Taxonomy" id="210409"/>
    <lineage>
        <taxon>Eukaryota</taxon>
        <taxon>Metazoa</taxon>
        <taxon>Ecdysozoa</taxon>
        <taxon>Arthropoda</taxon>
        <taxon>Crustacea</taxon>
        <taxon>Multicrustacea</taxon>
        <taxon>Malacostraca</taxon>
        <taxon>Eumalacostraca</taxon>
        <taxon>Eucarida</taxon>
        <taxon>Decapoda</taxon>
        <taxon>Pleocyemata</taxon>
        <taxon>Brachyura</taxon>
        <taxon>Eubrachyura</taxon>
        <taxon>Portunoidea</taxon>
        <taxon>Portunidae</taxon>
        <taxon>Portuninae</taxon>
        <taxon>Portunus</taxon>
    </lineage>
</organism>
<keyword evidence="3" id="KW-1185">Reference proteome</keyword>
<dbReference type="EMBL" id="VSRR010058767">
    <property type="protein sequence ID" value="MPC82060.1"/>
    <property type="molecule type" value="Genomic_DNA"/>
</dbReference>